<evidence type="ECO:0000256" key="1">
    <source>
        <dbReference type="SAM" id="Phobius"/>
    </source>
</evidence>
<feature type="transmembrane region" description="Helical" evidence="1">
    <location>
        <begin position="73"/>
        <end position="95"/>
    </location>
</feature>
<feature type="transmembrane region" description="Helical" evidence="1">
    <location>
        <begin position="101"/>
        <end position="121"/>
    </location>
</feature>
<dbReference type="EMBL" id="HBUF01003714">
    <property type="protein sequence ID" value="CAG6606488.1"/>
    <property type="molecule type" value="Transcribed_RNA"/>
</dbReference>
<protein>
    <submittedName>
        <fullName evidence="2">Uncharacterized protein</fullName>
    </submittedName>
</protein>
<feature type="transmembrane region" description="Helical" evidence="1">
    <location>
        <begin position="12"/>
        <end position="35"/>
    </location>
</feature>
<organism evidence="2">
    <name type="scientific">Cacopsylla melanoneura</name>
    <dbReference type="NCBI Taxonomy" id="428564"/>
    <lineage>
        <taxon>Eukaryota</taxon>
        <taxon>Metazoa</taxon>
        <taxon>Ecdysozoa</taxon>
        <taxon>Arthropoda</taxon>
        <taxon>Hexapoda</taxon>
        <taxon>Insecta</taxon>
        <taxon>Pterygota</taxon>
        <taxon>Neoptera</taxon>
        <taxon>Paraneoptera</taxon>
        <taxon>Hemiptera</taxon>
        <taxon>Sternorrhyncha</taxon>
        <taxon>Psylloidea</taxon>
        <taxon>Psyllidae</taxon>
        <taxon>Psyllinae</taxon>
        <taxon>Cacopsylla</taxon>
    </lineage>
</organism>
<evidence type="ECO:0000313" key="2">
    <source>
        <dbReference type="EMBL" id="CAG6606488.1"/>
    </source>
</evidence>
<accession>A0A8D8PMF2</accession>
<reference evidence="2" key="1">
    <citation type="submission" date="2021-05" db="EMBL/GenBank/DDBJ databases">
        <authorList>
            <person name="Alioto T."/>
            <person name="Alioto T."/>
            <person name="Gomez Garrido J."/>
        </authorList>
    </citation>
    <scope>NUCLEOTIDE SEQUENCE</scope>
</reference>
<keyword evidence="1" id="KW-0472">Membrane</keyword>
<keyword evidence="1" id="KW-0812">Transmembrane</keyword>
<name>A0A8D8PMF2_9HEMI</name>
<dbReference type="AlphaFoldDB" id="A0A8D8PMF2"/>
<feature type="transmembrane region" description="Helical" evidence="1">
    <location>
        <begin position="41"/>
        <end position="61"/>
    </location>
</feature>
<sequence length="142" mass="16853">MFFVMFMNVFLILFPRFMPVFWTFSFLISFVFIILRRFLTWFRTVFTVFACFVHSSSYWFARFRTCTCCIVPVIFIMRIGFTTCIILVICLMSIAGFATCILPVIFLMSISGLVTFGCRLFDRSIILFLYKVWPQFCFTHAE</sequence>
<proteinExistence type="predicted"/>
<keyword evidence="1" id="KW-1133">Transmembrane helix</keyword>